<dbReference type="Pfam" id="PF01476">
    <property type="entry name" value="LysM"/>
    <property type="match status" value="1"/>
</dbReference>
<keyword evidence="3" id="KW-1185">Reference proteome</keyword>
<dbReference type="Proteomes" id="UP000680304">
    <property type="component" value="Unassembled WGS sequence"/>
</dbReference>
<dbReference type="InterPro" id="IPR036779">
    <property type="entry name" value="LysM_dom_sf"/>
</dbReference>
<protein>
    <recommendedName>
        <fullName evidence="1">LysM domain-containing protein</fullName>
    </recommendedName>
</protein>
<proteinExistence type="predicted"/>
<dbReference type="SMART" id="SM00257">
    <property type="entry name" value="LysM"/>
    <property type="match status" value="1"/>
</dbReference>
<evidence type="ECO:0000313" key="3">
    <source>
        <dbReference type="Proteomes" id="UP000680304"/>
    </source>
</evidence>
<dbReference type="InterPro" id="IPR018392">
    <property type="entry name" value="LysM"/>
</dbReference>
<reference evidence="2 3" key="1">
    <citation type="submission" date="2021-04" db="EMBL/GenBank/DDBJ databases">
        <title>Draft genome sequence of Paenibacillus cisolokensis, LC2-13A.</title>
        <authorList>
            <person name="Uke A."/>
            <person name="Chhe C."/>
            <person name="Baramee S."/>
            <person name="Kosugi A."/>
        </authorList>
    </citation>
    <scope>NUCLEOTIDE SEQUENCE [LARGE SCALE GENOMIC DNA]</scope>
    <source>
        <strain evidence="2 3">LC2-13A</strain>
    </source>
</reference>
<dbReference type="SUPFAM" id="SSF54106">
    <property type="entry name" value="LysM domain"/>
    <property type="match status" value="1"/>
</dbReference>
<dbReference type="CDD" id="cd00118">
    <property type="entry name" value="LysM"/>
    <property type="match status" value="1"/>
</dbReference>
<dbReference type="EMBL" id="BOVJ01000020">
    <property type="protein sequence ID" value="GIQ62125.1"/>
    <property type="molecule type" value="Genomic_DNA"/>
</dbReference>
<feature type="domain" description="LysM" evidence="1">
    <location>
        <begin position="96"/>
        <end position="145"/>
    </location>
</feature>
<gene>
    <name evidence="2" type="ORF">PACILC2_06930</name>
</gene>
<dbReference type="PROSITE" id="PS51782">
    <property type="entry name" value="LYSM"/>
    <property type="match status" value="1"/>
</dbReference>
<evidence type="ECO:0000313" key="2">
    <source>
        <dbReference type="EMBL" id="GIQ62125.1"/>
    </source>
</evidence>
<accession>A0ABQ4N1S7</accession>
<dbReference type="Gene3D" id="3.10.350.10">
    <property type="entry name" value="LysM domain"/>
    <property type="match status" value="1"/>
</dbReference>
<name>A0ABQ4N1S7_9BACL</name>
<sequence length="153" mass="17223">MKDLMPPARYVETINRWMRTNQPILFVLTSAGFEINTLASIESFEWKETAGSGDIAYTLKLKKYRHYGPRRVVVTADGSEMKKGKKGRANDRQIPKTYTMVAGDTLWGIAKRFLGSGARWPELQKLNRISDAEIRRLPVGKVIKLPAGVKADA</sequence>
<organism evidence="2 3">
    <name type="scientific">Paenibacillus cisolokensis</name>
    <dbReference type="NCBI Taxonomy" id="1658519"/>
    <lineage>
        <taxon>Bacteria</taxon>
        <taxon>Bacillati</taxon>
        <taxon>Bacillota</taxon>
        <taxon>Bacilli</taxon>
        <taxon>Bacillales</taxon>
        <taxon>Paenibacillaceae</taxon>
        <taxon>Paenibacillus</taxon>
    </lineage>
</organism>
<comment type="caution">
    <text evidence="2">The sequence shown here is derived from an EMBL/GenBank/DDBJ whole genome shotgun (WGS) entry which is preliminary data.</text>
</comment>
<evidence type="ECO:0000259" key="1">
    <source>
        <dbReference type="PROSITE" id="PS51782"/>
    </source>
</evidence>